<dbReference type="GO" id="GO:0015031">
    <property type="term" value="P:protein transport"/>
    <property type="evidence" value="ECO:0007669"/>
    <property type="project" value="UniProtKB-KW"/>
</dbReference>
<evidence type="ECO:0000256" key="2">
    <source>
        <dbReference type="ARBA" id="ARBA00006742"/>
    </source>
</evidence>
<feature type="compositionally biased region" description="Low complexity" evidence="10">
    <location>
        <begin position="87"/>
        <end position="101"/>
    </location>
</feature>
<evidence type="ECO:0000256" key="1">
    <source>
        <dbReference type="ARBA" id="ARBA00004162"/>
    </source>
</evidence>
<dbReference type="Pfam" id="PF02699">
    <property type="entry name" value="YajC"/>
    <property type="match status" value="1"/>
</dbReference>
<comment type="similarity">
    <text evidence="2">Belongs to the YajC family.</text>
</comment>
<evidence type="ECO:0000313" key="12">
    <source>
        <dbReference type="Proteomes" id="UP000031488"/>
    </source>
</evidence>
<dbReference type="SMART" id="SM01323">
    <property type="entry name" value="YajC"/>
    <property type="match status" value="1"/>
</dbReference>
<dbReference type="PATRIC" id="fig|1703.6.peg.737"/>
<evidence type="ECO:0000256" key="10">
    <source>
        <dbReference type="SAM" id="MobiDB-lite"/>
    </source>
</evidence>
<evidence type="ECO:0000256" key="5">
    <source>
        <dbReference type="ARBA" id="ARBA00022692"/>
    </source>
</evidence>
<dbReference type="RefSeq" id="WP_052239784.1">
    <property type="nucleotide sequence ID" value="NZ_JTJZ01000015.1"/>
</dbReference>
<evidence type="ECO:0000256" key="7">
    <source>
        <dbReference type="ARBA" id="ARBA00022989"/>
    </source>
</evidence>
<protein>
    <submittedName>
        <fullName evidence="11">Preprotein translocase, YajC subunit</fullName>
    </submittedName>
</protein>
<evidence type="ECO:0000256" key="9">
    <source>
        <dbReference type="ARBA" id="ARBA00023136"/>
    </source>
</evidence>
<dbReference type="STRING" id="1703.BLSMQ_2229"/>
<feature type="region of interest" description="Disordered" evidence="10">
    <location>
        <begin position="87"/>
        <end position="185"/>
    </location>
</feature>
<comment type="caution">
    <text evidence="11">The sequence shown here is derived from an EMBL/GenBank/DDBJ whole genome shotgun (WGS) entry which is preliminary data.</text>
</comment>
<keyword evidence="7" id="KW-1133">Transmembrane helix</keyword>
<keyword evidence="9" id="KW-0472">Membrane</keyword>
<keyword evidence="5" id="KW-0812">Transmembrane</keyword>
<feature type="compositionally biased region" description="Basic and acidic residues" evidence="10">
    <location>
        <begin position="123"/>
        <end position="134"/>
    </location>
</feature>
<evidence type="ECO:0000313" key="11">
    <source>
        <dbReference type="EMBL" id="KHS53367.1"/>
    </source>
</evidence>
<name>A0A0B9AVJ8_BRELN</name>
<dbReference type="AlphaFoldDB" id="A0A0B9AVJ8"/>
<evidence type="ECO:0000256" key="8">
    <source>
        <dbReference type="ARBA" id="ARBA00023010"/>
    </source>
</evidence>
<feature type="compositionally biased region" description="Acidic residues" evidence="10">
    <location>
        <begin position="135"/>
        <end position="144"/>
    </location>
</feature>
<dbReference type="EMBL" id="JTJZ01000015">
    <property type="protein sequence ID" value="KHS53367.1"/>
    <property type="molecule type" value="Genomic_DNA"/>
</dbReference>
<dbReference type="PANTHER" id="PTHR33909">
    <property type="entry name" value="SEC TRANSLOCON ACCESSORY COMPLEX SUBUNIT YAJC"/>
    <property type="match status" value="1"/>
</dbReference>
<evidence type="ECO:0000256" key="3">
    <source>
        <dbReference type="ARBA" id="ARBA00022448"/>
    </source>
</evidence>
<proteinExistence type="inferred from homology"/>
<keyword evidence="6" id="KW-0653">Protein transport</keyword>
<dbReference type="InterPro" id="IPR003849">
    <property type="entry name" value="Preprotein_translocase_YajC"/>
</dbReference>
<gene>
    <name evidence="11" type="ORF">AE0388_0855</name>
</gene>
<dbReference type="PANTHER" id="PTHR33909:SF1">
    <property type="entry name" value="SEC TRANSLOCON ACCESSORY COMPLEX SUBUNIT YAJC"/>
    <property type="match status" value="1"/>
</dbReference>
<evidence type="ECO:0000256" key="6">
    <source>
        <dbReference type="ARBA" id="ARBA00022927"/>
    </source>
</evidence>
<sequence length="185" mass="19271">MDLLIPLALAALLIFFLFNSRRKQKARAEEIKSGLVPGAKVMTTFGVFGTVLSIDEENNQVTIESGPGTVLRVHRQAIGQIENNQAAAPVDAPGAAAPATDADADAAADDEKPAITDAELDAMNERKRAEKGTADEDAAEDVVADESAAKTEDDDAEAVAEADADSAAADDDVTDSADSDTDKKN</sequence>
<dbReference type="Proteomes" id="UP000031488">
    <property type="component" value="Unassembled WGS sequence"/>
</dbReference>
<comment type="subcellular location">
    <subcellularLocation>
        <location evidence="1">Cell membrane</location>
        <topology evidence="1">Single-pass membrane protein</topology>
    </subcellularLocation>
</comment>
<accession>A0A0B9AVJ8</accession>
<dbReference type="GO" id="GO:0005886">
    <property type="term" value="C:plasma membrane"/>
    <property type="evidence" value="ECO:0007669"/>
    <property type="project" value="UniProtKB-SubCell"/>
</dbReference>
<evidence type="ECO:0000256" key="4">
    <source>
        <dbReference type="ARBA" id="ARBA00022475"/>
    </source>
</evidence>
<keyword evidence="4" id="KW-1003">Cell membrane</keyword>
<dbReference type="NCBIfam" id="TIGR00739">
    <property type="entry name" value="yajC"/>
    <property type="match status" value="1"/>
</dbReference>
<keyword evidence="12" id="KW-1185">Reference proteome</keyword>
<reference evidence="11 12" key="1">
    <citation type="submission" date="2014-11" db="EMBL/GenBank/DDBJ databases">
        <title>Draft Genome Sequence of Brevibacterium linens AE038-8.</title>
        <authorList>
            <person name="Maizel D."/>
            <person name="Utturkar S.M."/>
            <person name="Brown S.D."/>
            <person name="Ferrero M."/>
            <person name="Rosen B.P."/>
        </authorList>
    </citation>
    <scope>NUCLEOTIDE SEQUENCE [LARGE SCALE GENOMIC DNA]</scope>
    <source>
        <strain evidence="11 12">AE038-8</strain>
    </source>
</reference>
<keyword evidence="3" id="KW-0813">Transport</keyword>
<feature type="compositionally biased region" description="Acidic residues" evidence="10">
    <location>
        <begin position="152"/>
        <end position="179"/>
    </location>
</feature>
<organism evidence="11 12">
    <name type="scientific">Brevibacterium linens</name>
    <dbReference type="NCBI Taxonomy" id="1703"/>
    <lineage>
        <taxon>Bacteria</taxon>
        <taxon>Bacillati</taxon>
        <taxon>Actinomycetota</taxon>
        <taxon>Actinomycetes</taxon>
        <taxon>Micrococcales</taxon>
        <taxon>Brevibacteriaceae</taxon>
        <taxon>Brevibacterium</taxon>
    </lineage>
</organism>
<keyword evidence="8" id="KW-0811">Translocation</keyword>